<dbReference type="Gene3D" id="3.40.50.2300">
    <property type="match status" value="2"/>
</dbReference>
<dbReference type="GO" id="GO:0000976">
    <property type="term" value="F:transcription cis-regulatory region binding"/>
    <property type="evidence" value="ECO:0007669"/>
    <property type="project" value="TreeGrafter"/>
</dbReference>
<keyword evidence="1" id="KW-0805">Transcription regulation</keyword>
<feature type="domain" description="HTH lacI-type" evidence="4">
    <location>
        <begin position="4"/>
        <end position="59"/>
    </location>
</feature>
<dbReference type="Proteomes" id="UP000295198">
    <property type="component" value="Unassembled WGS sequence"/>
</dbReference>
<dbReference type="CDD" id="cd01392">
    <property type="entry name" value="HTH_LacI"/>
    <property type="match status" value="1"/>
</dbReference>
<dbReference type="SMART" id="SM00354">
    <property type="entry name" value="HTH_LACI"/>
    <property type="match status" value="1"/>
</dbReference>
<evidence type="ECO:0000259" key="4">
    <source>
        <dbReference type="PROSITE" id="PS50932"/>
    </source>
</evidence>
<dbReference type="Pfam" id="PF00356">
    <property type="entry name" value="LacI"/>
    <property type="match status" value="1"/>
</dbReference>
<sequence>MARVTLQTVADRVGVSRMTVSNAFSRPDQLSEALREKILAAARELGYVGPDPAARALARGSTGAVGVLLTSSLRYAFTDDVAMGFLGAATEELTPTGLALTLLPSTSRDQVVPARDVALDGALVYSCDPDTTAIDWLERRALPLVYVDQEPRAGIDAVNVADREGARAAARHLVDLGHRRIAVVTAGLHGEPGIVPAREAVADSGSWKYVGRERLLGYLDVLEPLGIEPVVFRQLGNDDEEARAAARALLDREDRPTGVLCYSDVLAHGVVRAAEDLGLIVPADLSVVGFDDSPLASRVRPALTTVRQDVAGKGRAAAAALAAAIEAARTGGTRPTEHVVLPTELVVRDSTAPA</sequence>
<dbReference type="AlphaFoldDB" id="A0A4Q4ZK89"/>
<name>A0A4Q4ZK89_9ACTN</name>
<protein>
    <submittedName>
        <fullName evidence="5">LacI family transcriptional regulator</fullName>
    </submittedName>
</protein>
<evidence type="ECO:0000313" key="5">
    <source>
        <dbReference type="EMBL" id="RYP88760.1"/>
    </source>
</evidence>
<dbReference type="CDD" id="cd06279">
    <property type="entry name" value="PBP1_LacI-like"/>
    <property type="match status" value="1"/>
</dbReference>
<dbReference type="RefSeq" id="WP_134713708.1">
    <property type="nucleotide sequence ID" value="NZ_SDKM01000002.1"/>
</dbReference>
<evidence type="ECO:0000313" key="6">
    <source>
        <dbReference type="Proteomes" id="UP000295198"/>
    </source>
</evidence>
<keyword evidence="6" id="KW-1185">Reference proteome</keyword>
<proteinExistence type="predicted"/>
<comment type="caution">
    <text evidence="5">The sequence shown here is derived from an EMBL/GenBank/DDBJ whole genome shotgun (WGS) entry which is preliminary data.</text>
</comment>
<gene>
    <name evidence="5" type="ORF">EKO23_02465</name>
</gene>
<evidence type="ECO:0000256" key="1">
    <source>
        <dbReference type="ARBA" id="ARBA00023015"/>
    </source>
</evidence>
<dbReference type="GO" id="GO:0003700">
    <property type="term" value="F:DNA-binding transcription factor activity"/>
    <property type="evidence" value="ECO:0007669"/>
    <property type="project" value="TreeGrafter"/>
</dbReference>
<dbReference type="EMBL" id="SDKM01000002">
    <property type="protein sequence ID" value="RYP88760.1"/>
    <property type="molecule type" value="Genomic_DNA"/>
</dbReference>
<evidence type="ECO:0000256" key="3">
    <source>
        <dbReference type="ARBA" id="ARBA00023163"/>
    </source>
</evidence>
<dbReference type="Pfam" id="PF13377">
    <property type="entry name" value="Peripla_BP_3"/>
    <property type="match status" value="1"/>
</dbReference>
<dbReference type="InterPro" id="IPR028082">
    <property type="entry name" value="Peripla_BP_I"/>
</dbReference>
<dbReference type="PANTHER" id="PTHR30146">
    <property type="entry name" value="LACI-RELATED TRANSCRIPTIONAL REPRESSOR"/>
    <property type="match status" value="1"/>
</dbReference>
<accession>A0A4Q4ZK89</accession>
<keyword evidence="2" id="KW-0238">DNA-binding</keyword>
<dbReference type="PANTHER" id="PTHR30146:SF138">
    <property type="entry name" value="TRANSCRIPTIONAL REGULATORY PROTEIN"/>
    <property type="match status" value="1"/>
</dbReference>
<dbReference type="InterPro" id="IPR010982">
    <property type="entry name" value="Lambda_DNA-bd_dom_sf"/>
</dbReference>
<dbReference type="InterPro" id="IPR046335">
    <property type="entry name" value="LacI/GalR-like_sensor"/>
</dbReference>
<dbReference type="OrthoDB" id="59108at2"/>
<dbReference type="InterPro" id="IPR000843">
    <property type="entry name" value="HTH_LacI"/>
</dbReference>
<organism evidence="5 6">
    <name type="scientific">Nocardioides guangzhouensis</name>
    <dbReference type="NCBI Taxonomy" id="2497878"/>
    <lineage>
        <taxon>Bacteria</taxon>
        <taxon>Bacillati</taxon>
        <taxon>Actinomycetota</taxon>
        <taxon>Actinomycetes</taxon>
        <taxon>Propionibacteriales</taxon>
        <taxon>Nocardioidaceae</taxon>
        <taxon>Nocardioides</taxon>
    </lineage>
</organism>
<dbReference type="Gene3D" id="1.10.260.40">
    <property type="entry name" value="lambda repressor-like DNA-binding domains"/>
    <property type="match status" value="1"/>
</dbReference>
<dbReference type="PROSITE" id="PS50932">
    <property type="entry name" value="HTH_LACI_2"/>
    <property type="match status" value="1"/>
</dbReference>
<reference evidence="5 6" key="1">
    <citation type="submission" date="2019-01" db="EMBL/GenBank/DDBJ databases">
        <title>Nocardioides guangzhouensis sp. nov., an actinobacterium isolated from soil.</title>
        <authorList>
            <person name="Fu Y."/>
            <person name="Cai Y."/>
            <person name="Lin Z."/>
            <person name="Chen P."/>
        </authorList>
    </citation>
    <scope>NUCLEOTIDE SEQUENCE [LARGE SCALE GENOMIC DNA]</scope>
    <source>
        <strain evidence="5 6">130</strain>
    </source>
</reference>
<dbReference type="SUPFAM" id="SSF53822">
    <property type="entry name" value="Periplasmic binding protein-like I"/>
    <property type="match status" value="1"/>
</dbReference>
<evidence type="ECO:0000256" key="2">
    <source>
        <dbReference type="ARBA" id="ARBA00023125"/>
    </source>
</evidence>
<dbReference type="SUPFAM" id="SSF47413">
    <property type="entry name" value="lambda repressor-like DNA-binding domains"/>
    <property type="match status" value="1"/>
</dbReference>
<keyword evidence="3" id="KW-0804">Transcription</keyword>